<gene>
    <name evidence="2" type="ORF">PHYPSEUDO_009246</name>
</gene>
<evidence type="ECO:0000313" key="3">
    <source>
        <dbReference type="Proteomes" id="UP000694044"/>
    </source>
</evidence>
<comment type="caution">
    <text evidence="2">The sequence shown here is derived from an EMBL/GenBank/DDBJ whole genome shotgun (WGS) entry which is preliminary data.</text>
</comment>
<feature type="compositionally biased region" description="Polar residues" evidence="1">
    <location>
        <begin position="29"/>
        <end position="41"/>
    </location>
</feature>
<evidence type="ECO:0000313" key="2">
    <source>
        <dbReference type="EMBL" id="KAG7378985.1"/>
    </source>
</evidence>
<accession>A0A8T1VD28</accession>
<dbReference type="AlphaFoldDB" id="A0A8T1VD28"/>
<sequence>MLTRAATRRTLEASRVDEENQIAAMEPGVTSTANSEASSLSPPEVQRRRQITMEEEVGVNYHRRHVVIQEDAYLDNQIQEVSNATQQTWCMLTDDFTINEARNYTDVQMADIDTRLQQKLDEAAQRVISEANQQTAAIARQFQMQLQVTQKTN</sequence>
<dbReference type="EMBL" id="JAGDFM010000381">
    <property type="protein sequence ID" value="KAG7378985.1"/>
    <property type="molecule type" value="Genomic_DNA"/>
</dbReference>
<feature type="region of interest" description="Disordered" evidence="1">
    <location>
        <begin position="1"/>
        <end position="48"/>
    </location>
</feature>
<proteinExistence type="predicted"/>
<evidence type="ECO:0000256" key="1">
    <source>
        <dbReference type="SAM" id="MobiDB-lite"/>
    </source>
</evidence>
<dbReference type="Proteomes" id="UP000694044">
    <property type="component" value="Unassembled WGS sequence"/>
</dbReference>
<feature type="compositionally biased region" description="Basic and acidic residues" evidence="1">
    <location>
        <begin position="9"/>
        <end position="18"/>
    </location>
</feature>
<protein>
    <submittedName>
        <fullName evidence="2">Uncharacterized protein</fullName>
    </submittedName>
</protein>
<organism evidence="2 3">
    <name type="scientific">Phytophthora pseudosyringae</name>
    <dbReference type="NCBI Taxonomy" id="221518"/>
    <lineage>
        <taxon>Eukaryota</taxon>
        <taxon>Sar</taxon>
        <taxon>Stramenopiles</taxon>
        <taxon>Oomycota</taxon>
        <taxon>Peronosporomycetes</taxon>
        <taxon>Peronosporales</taxon>
        <taxon>Peronosporaceae</taxon>
        <taxon>Phytophthora</taxon>
    </lineage>
</organism>
<name>A0A8T1VD28_9STRA</name>
<reference evidence="2" key="1">
    <citation type="submission" date="2021-02" db="EMBL/GenBank/DDBJ databases">
        <authorList>
            <person name="Palmer J.M."/>
        </authorList>
    </citation>
    <scope>NUCLEOTIDE SEQUENCE</scope>
    <source>
        <strain evidence="2">SCRP734</strain>
    </source>
</reference>
<keyword evidence="3" id="KW-1185">Reference proteome</keyword>